<feature type="domain" description="Nucleoside phosphorylase" evidence="1">
    <location>
        <begin position="277"/>
        <end position="371"/>
    </location>
</feature>
<dbReference type="EMBL" id="CALNXJ010000040">
    <property type="protein sequence ID" value="CAH3145032.1"/>
    <property type="molecule type" value="Genomic_DNA"/>
</dbReference>
<dbReference type="Gene3D" id="3.40.50.1580">
    <property type="entry name" value="Nucleoside phosphorylase domain"/>
    <property type="match status" value="1"/>
</dbReference>
<name>A0AAU9XF28_9CNID</name>
<dbReference type="InterPro" id="IPR000845">
    <property type="entry name" value="Nucleoside_phosphorylase_d"/>
</dbReference>
<dbReference type="GO" id="GO:0009116">
    <property type="term" value="P:nucleoside metabolic process"/>
    <property type="evidence" value="ECO:0007669"/>
    <property type="project" value="InterPro"/>
</dbReference>
<keyword evidence="3" id="KW-1185">Reference proteome</keyword>
<reference evidence="2 3" key="1">
    <citation type="submission" date="2022-05" db="EMBL/GenBank/DDBJ databases">
        <authorList>
            <consortium name="Genoscope - CEA"/>
            <person name="William W."/>
        </authorList>
    </citation>
    <scope>NUCLEOTIDE SEQUENCE [LARGE SCALE GENOMIC DNA]</scope>
</reference>
<dbReference type="Proteomes" id="UP001159428">
    <property type="component" value="Unassembled WGS sequence"/>
</dbReference>
<comment type="caution">
    <text evidence="2">The sequence shown here is derived from an EMBL/GenBank/DDBJ whole genome shotgun (WGS) entry which is preliminary data.</text>
</comment>
<dbReference type="SUPFAM" id="SSF53167">
    <property type="entry name" value="Purine and uridine phosphorylases"/>
    <property type="match status" value="1"/>
</dbReference>
<sequence>MSNASSQQVRGKEPRSNFSDQQLNYSKFALIVTNEFPKALRQTFRTMWNNTFGNMTGFKRWDDSSEVRNLFLKTEGGKTRVPTHLSYEEWDFVALIQATILSRSFAMPDSAGQPRKVPHCKFHAPVMGPVGYDLESSLHAIHQLRLLRNLFWHPLRVEIDKETFDHYVQQAKEAFIALGIATAQIDAIVSTPSDLPPPVPCEVEDGIRQEILVDAMCLEGFKQKLKKKIEDFQQEHDKRTEDCNEVPPQMSLTVPKMSDVKVSLKNYGDVQFPIDILLLTVEEFEFLSSFANLKNPFVSHDQDVGDVYFGEIGQLRVALVRSHGNTTPVDYALSFQKAIIKMRPKVVFLVGVCGSLDAAKARIGDVLITSKLGTYSPRGMRALESNRSSSLVRFVGEGWMAPLQDPDDREVRIHRGGVLLFAQDKNMSEELIQSHPDAFAIEVRDALATAITDIKVESIAVKGISHYEGASKESEGWKKFASVMAASVVANILEGGTTFEDWPHFNGDVE</sequence>
<dbReference type="AlphaFoldDB" id="A0AAU9XF28"/>
<evidence type="ECO:0000313" key="3">
    <source>
        <dbReference type="Proteomes" id="UP001159428"/>
    </source>
</evidence>
<gene>
    <name evidence="2" type="ORF">PMEA_00022688</name>
</gene>
<dbReference type="InterPro" id="IPR035994">
    <property type="entry name" value="Nucleoside_phosphorylase_sf"/>
</dbReference>
<evidence type="ECO:0000259" key="1">
    <source>
        <dbReference type="Pfam" id="PF01048"/>
    </source>
</evidence>
<proteinExistence type="predicted"/>
<accession>A0AAU9XF28</accession>
<dbReference type="GO" id="GO:0003824">
    <property type="term" value="F:catalytic activity"/>
    <property type="evidence" value="ECO:0007669"/>
    <property type="project" value="InterPro"/>
</dbReference>
<organism evidence="2 3">
    <name type="scientific">Pocillopora meandrina</name>
    <dbReference type="NCBI Taxonomy" id="46732"/>
    <lineage>
        <taxon>Eukaryota</taxon>
        <taxon>Metazoa</taxon>
        <taxon>Cnidaria</taxon>
        <taxon>Anthozoa</taxon>
        <taxon>Hexacorallia</taxon>
        <taxon>Scleractinia</taxon>
        <taxon>Astrocoeniina</taxon>
        <taxon>Pocilloporidae</taxon>
        <taxon>Pocillopora</taxon>
    </lineage>
</organism>
<dbReference type="Pfam" id="PF01048">
    <property type="entry name" value="PNP_UDP_1"/>
    <property type="match status" value="1"/>
</dbReference>
<evidence type="ECO:0000313" key="2">
    <source>
        <dbReference type="EMBL" id="CAH3145032.1"/>
    </source>
</evidence>
<protein>
    <recommendedName>
        <fullName evidence="1">Nucleoside phosphorylase domain-containing protein</fullName>
    </recommendedName>
</protein>